<evidence type="ECO:0000256" key="2">
    <source>
        <dbReference type="ARBA" id="ARBA00022737"/>
    </source>
</evidence>
<evidence type="ECO:0008006" key="6">
    <source>
        <dbReference type="Google" id="ProtNLM"/>
    </source>
</evidence>
<evidence type="ECO:0000256" key="3">
    <source>
        <dbReference type="PROSITE-ProRule" id="PRU00221"/>
    </source>
</evidence>
<dbReference type="InterPro" id="IPR036322">
    <property type="entry name" value="WD40_repeat_dom_sf"/>
</dbReference>
<dbReference type="Gene3D" id="2.130.10.10">
    <property type="entry name" value="YVTN repeat-like/Quinoprotein amine dehydrogenase"/>
    <property type="match status" value="2"/>
</dbReference>
<dbReference type="Pfam" id="PF00400">
    <property type="entry name" value="WD40"/>
    <property type="match status" value="3"/>
</dbReference>
<evidence type="ECO:0000256" key="4">
    <source>
        <dbReference type="SAM" id="MobiDB-lite"/>
    </source>
</evidence>
<keyword evidence="1 3" id="KW-0853">WD repeat</keyword>
<feature type="repeat" description="WD" evidence="3">
    <location>
        <begin position="280"/>
        <end position="312"/>
    </location>
</feature>
<evidence type="ECO:0000313" key="5">
    <source>
        <dbReference type="EMBL" id="CAD7412799.1"/>
    </source>
</evidence>
<feature type="compositionally biased region" description="Low complexity" evidence="4">
    <location>
        <begin position="771"/>
        <end position="783"/>
    </location>
</feature>
<organism evidence="5">
    <name type="scientific">Timema poppense</name>
    <name type="common">Walking stick</name>
    <dbReference type="NCBI Taxonomy" id="170557"/>
    <lineage>
        <taxon>Eukaryota</taxon>
        <taxon>Metazoa</taxon>
        <taxon>Ecdysozoa</taxon>
        <taxon>Arthropoda</taxon>
        <taxon>Hexapoda</taxon>
        <taxon>Insecta</taxon>
        <taxon>Pterygota</taxon>
        <taxon>Neoptera</taxon>
        <taxon>Polyneoptera</taxon>
        <taxon>Phasmatodea</taxon>
        <taxon>Timematodea</taxon>
        <taxon>Timematoidea</taxon>
        <taxon>Timematidae</taxon>
        <taxon>Timema</taxon>
    </lineage>
</organism>
<sequence>MASSTKPEELMEVDSELISPDQKAASIPANDSCDFIMNTNKVLLDPSPADTPSRCQIKKDDSGISVEKSENSSEDDNSKKPKILQGKPLQDEGAASEDIVLENGAFPKLKNKTKNRNYRSKKVDKGIWEESSDEDECVGASIDKESPESGEKDNSNAVGQVGALDVNMAETSTSSLVATMTCDTTRGSSISSDSEDSNELLEGLKEKGDLSDAEEDNEAAEEVTPGVLLKSKPKHKWFVIQEVINRQTGVRGRCQGAELFQQRCYGSLHSVQRLELMYKLEEHSGCVNALHFNSSGRLLASGSDDLKIIVWDWAIGKYCMSYESGHRSNVFQAKFMPLTGDNHIVSCGRDGMVRLAELSSTGVCRSTRRLAQHRGPAHKISVHPETPHTLLSSGEDSLVLSLDIRDPKPNKLLNVKEGERKISLYSIHSNPLNSNEFCVSGRDNFIRVYDRRNVSSVAKKFCPQHLVRTAYALFTLKGGSLTSMDYTMTLSRKPHHSGIMQGDGGYVIAADVDEEEAMVDMSLLLMSTKRMAMVDMIIAADVDEEEAMVDMIIAADVDKEEGESTTGPFTHVTCAMYNYNGTEIIGSFNDEDIYLFDARGPDRGEYIHRYQGHRNNATVKGVNFFGSRSEYIVSGSDCGFIYFWEKETESIVQWMAGDENGVVNCLEPHPEIPVIATSGLDDDIKIWVPSCENEPTLDGLKSSVVANYKGREDDRQRDPEAFDGQMLWILWRHIRRSERRRNQASNPPGTPGPTTGRSSLPRAATVDPSEHSSNSSPTSSLASDDSDDAPNRVQCSPS</sequence>
<feature type="compositionally biased region" description="Basic residues" evidence="4">
    <location>
        <begin position="109"/>
        <end position="120"/>
    </location>
</feature>
<dbReference type="PANTHER" id="PTHR15574">
    <property type="entry name" value="WD REPEAT DOMAIN-CONTAINING FAMILY"/>
    <property type="match status" value="1"/>
</dbReference>
<proteinExistence type="predicted"/>
<feature type="region of interest" description="Disordered" evidence="4">
    <location>
        <begin position="738"/>
        <end position="798"/>
    </location>
</feature>
<dbReference type="GO" id="GO:0005737">
    <property type="term" value="C:cytoplasm"/>
    <property type="evidence" value="ECO:0007669"/>
    <property type="project" value="TreeGrafter"/>
</dbReference>
<dbReference type="InterPro" id="IPR045151">
    <property type="entry name" value="DCAF8"/>
</dbReference>
<dbReference type="SMART" id="SM00320">
    <property type="entry name" value="WD40"/>
    <property type="match status" value="7"/>
</dbReference>
<dbReference type="GO" id="GO:0080008">
    <property type="term" value="C:Cul4-RING E3 ubiquitin ligase complex"/>
    <property type="evidence" value="ECO:0007669"/>
    <property type="project" value="TreeGrafter"/>
</dbReference>
<dbReference type="InterPro" id="IPR015943">
    <property type="entry name" value="WD40/YVTN_repeat-like_dom_sf"/>
</dbReference>
<accession>A0A7R9DFZ7</accession>
<dbReference type="EMBL" id="OD006319">
    <property type="protein sequence ID" value="CAD7412799.1"/>
    <property type="molecule type" value="Genomic_DNA"/>
</dbReference>
<dbReference type="SUPFAM" id="SSF50978">
    <property type="entry name" value="WD40 repeat-like"/>
    <property type="match status" value="1"/>
</dbReference>
<feature type="compositionally biased region" description="Basic and acidic residues" evidence="4">
    <location>
        <begin position="57"/>
        <end position="79"/>
    </location>
</feature>
<dbReference type="PROSITE" id="PS50082">
    <property type="entry name" value="WD_REPEATS_2"/>
    <property type="match status" value="1"/>
</dbReference>
<feature type="compositionally biased region" description="Basic and acidic residues" evidence="4">
    <location>
        <begin position="142"/>
        <end position="154"/>
    </location>
</feature>
<dbReference type="PANTHER" id="PTHR15574:SF21">
    <property type="entry name" value="DDB1- AND CUL4-ASSOCIATED FACTOR 8"/>
    <property type="match status" value="1"/>
</dbReference>
<feature type="region of interest" description="Disordered" evidence="4">
    <location>
        <begin position="1"/>
        <end position="28"/>
    </location>
</feature>
<dbReference type="AlphaFoldDB" id="A0A7R9DFZ7"/>
<reference evidence="5" key="1">
    <citation type="submission" date="2020-11" db="EMBL/GenBank/DDBJ databases">
        <authorList>
            <person name="Tran Van P."/>
        </authorList>
    </citation>
    <scope>NUCLEOTIDE SEQUENCE</scope>
</reference>
<evidence type="ECO:0000256" key="1">
    <source>
        <dbReference type="ARBA" id="ARBA00022574"/>
    </source>
</evidence>
<name>A0A7R9DFZ7_TIMPO</name>
<protein>
    <recommendedName>
        <fullName evidence="6">DDB1- and CUL4-associated factor 8</fullName>
    </recommendedName>
</protein>
<feature type="region of interest" description="Disordered" evidence="4">
    <location>
        <begin position="44"/>
        <end position="157"/>
    </location>
</feature>
<dbReference type="InterPro" id="IPR001680">
    <property type="entry name" value="WD40_rpt"/>
</dbReference>
<dbReference type="PROSITE" id="PS50294">
    <property type="entry name" value="WD_REPEATS_REGION"/>
    <property type="match status" value="1"/>
</dbReference>
<keyword evidence="2" id="KW-0677">Repeat</keyword>
<gene>
    <name evidence="5" type="ORF">TPSB3V08_LOCUS8636</name>
</gene>